<keyword evidence="3" id="KW-1185">Reference proteome</keyword>
<dbReference type="PROSITE" id="PS51257">
    <property type="entry name" value="PROKAR_LIPOPROTEIN"/>
    <property type="match status" value="1"/>
</dbReference>
<dbReference type="OrthoDB" id="9780765at2"/>
<dbReference type="InterPro" id="IPR029058">
    <property type="entry name" value="AB_hydrolase_fold"/>
</dbReference>
<dbReference type="EMBL" id="JAJA02000002">
    <property type="protein sequence ID" value="KWS02395.1"/>
    <property type="molecule type" value="Genomic_DNA"/>
</dbReference>
<dbReference type="Pfam" id="PF00561">
    <property type="entry name" value="Abhydrolase_1"/>
    <property type="match status" value="1"/>
</dbReference>
<name>A0A108U4G3_9GAMM</name>
<comment type="caution">
    <text evidence="2">The sequence shown here is derived from an EMBL/GenBank/DDBJ whole genome shotgun (WGS) entry which is preliminary data.</text>
</comment>
<dbReference type="RefSeq" id="WP_036108343.1">
    <property type="nucleotide sequence ID" value="NZ_JAJA02000002.1"/>
</dbReference>
<evidence type="ECO:0000259" key="1">
    <source>
        <dbReference type="Pfam" id="PF00561"/>
    </source>
</evidence>
<dbReference type="PANTHER" id="PTHR43329">
    <property type="entry name" value="EPOXIDE HYDROLASE"/>
    <property type="match status" value="1"/>
</dbReference>
<protein>
    <submittedName>
        <fullName evidence="2">1,3,4,6-tetrachloro-1,4-cyclohexadiene hydrolase</fullName>
        <ecNumber evidence="2">3.8.1.5</ecNumber>
    </submittedName>
</protein>
<organism evidence="2 3">
    <name type="scientific">Lysobacter capsici AZ78</name>
    <dbReference type="NCBI Taxonomy" id="1444315"/>
    <lineage>
        <taxon>Bacteria</taxon>
        <taxon>Pseudomonadati</taxon>
        <taxon>Pseudomonadota</taxon>
        <taxon>Gammaproteobacteria</taxon>
        <taxon>Lysobacterales</taxon>
        <taxon>Lysobacteraceae</taxon>
        <taxon>Lysobacter</taxon>
    </lineage>
</organism>
<dbReference type="SUPFAM" id="SSF53474">
    <property type="entry name" value="alpha/beta-Hydrolases"/>
    <property type="match status" value="1"/>
</dbReference>
<accession>A0A108U4G3</accession>
<gene>
    <name evidence="2" type="ORF">AZ78_5062</name>
</gene>
<dbReference type="Gene3D" id="3.40.50.1820">
    <property type="entry name" value="alpha/beta hydrolase"/>
    <property type="match status" value="1"/>
</dbReference>
<evidence type="ECO:0000313" key="2">
    <source>
        <dbReference type="EMBL" id="KWS02395.1"/>
    </source>
</evidence>
<evidence type="ECO:0000313" key="3">
    <source>
        <dbReference type="Proteomes" id="UP000023435"/>
    </source>
</evidence>
<dbReference type="InterPro" id="IPR000073">
    <property type="entry name" value="AB_hydrolase_1"/>
</dbReference>
<feature type="domain" description="AB hydrolase-1" evidence="1">
    <location>
        <begin position="76"/>
        <end position="307"/>
    </location>
</feature>
<proteinExistence type="predicted"/>
<dbReference type="EC" id="3.8.1.5" evidence="2"/>
<reference evidence="2 3" key="1">
    <citation type="journal article" date="2014" name="Genome Announc.">
        <title>Draft Genome Sequence of Lysobacter capsici AZ78, a Bacterium Antagonistic to Plant-Pathogenic Oomycetes.</title>
        <authorList>
            <person name="Puopolo G."/>
            <person name="Sonego P."/>
            <person name="Engelen K."/>
            <person name="Pertot I."/>
        </authorList>
    </citation>
    <scope>NUCLEOTIDE SEQUENCE [LARGE SCALE GENOMIC DNA]</scope>
    <source>
        <strain evidence="2 3">AZ78</strain>
    </source>
</reference>
<keyword evidence="2" id="KW-0378">Hydrolase</keyword>
<dbReference type="GO" id="GO:0018786">
    <property type="term" value="F:haloalkane dehalogenase activity"/>
    <property type="evidence" value="ECO:0007669"/>
    <property type="project" value="UniProtKB-EC"/>
</dbReference>
<dbReference type="PRINTS" id="PR00111">
    <property type="entry name" value="ABHYDROLASE"/>
</dbReference>
<dbReference type="AlphaFoldDB" id="A0A108U4G3"/>
<dbReference type="Proteomes" id="UP000023435">
    <property type="component" value="Unassembled WGS sequence"/>
</dbReference>
<sequence length="329" mass="35204">MQRRQFMVAAATALVAGGVIGAVGGCAPLRDARRGGAATGPARPLDAAAYRASRRFAQLPFGRIAYIERGEGAAAVFLHGAPLNGYQWRGAIDRLSAHRRCIAPDFMGLGYSEIPAGQSLAADAQTAMLAALLDSLAIDAVDLIASDSGGAVAQLFAVRYPRRVRSMLLSNCDVEPDSPPPKVMPAIEMARAGTLADATAQWLTDKALARSTFGAAVFRDPAGFADETIEYYVSPLVASPLRRAQYHAFHIALAPNPLAGIEASLRRCRAPVRIVWGASDDIFAQSDADYLDRLLPNSRGIRRVAGAKLFFQEEFPEVIAQEALRLWQG</sequence>